<evidence type="ECO:0000259" key="4">
    <source>
        <dbReference type="Pfam" id="PF12776"/>
    </source>
</evidence>
<accession>A0A5C7HNY2</accession>
<evidence type="ECO:0008006" key="9">
    <source>
        <dbReference type="Google" id="ProtNLM"/>
    </source>
</evidence>
<dbReference type="Pfam" id="PF26138">
    <property type="entry name" value="DUF8040"/>
    <property type="match status" value="1"/>
</dbReference>
<evidence type="ECO:0000256" key="3">
    <source>
        <dbReference type="SAM" id="MobiDB-lite"/>
    </source>
</evidence>
<dbReference type="Pfam" id="PF13359">
    <property type="entry name" value="DDE_Tnp_4"/>
    <property type="match status" value="1"/>
</dbReference>
<dbReference type="InterPro" id="IPR024752">
    <property type="entry name" value="Myb/SANT-like_dom"/>
</dbReference>
<evidence type="ECO:0000313" key="7">
    <source>
        <dbReference type="EMBL" id="TXG57902.1"/>
    </source>
</evidence>
<organism evidence="7 8">
    <name type="scientific">Acer yangbiense</name>
    <dbReference type="NCBI Taxonomy" id="1000413"/>
    <lineage>
        <taxon>Eukaryota</taxon>
        <taxon>Viridiplantae</taxon>
        <taxon>Streptophyta</taxon>
        <taxon>Embryophyta</taxon>
        <taxon>Tracheophyta</taxon>
        <taxon>Spermatophyta</taxon>
        <taxon>Magnoliopsida</taxon>
        <taxon>eudicotyledons</taxon>
        <taxon>Gunneridae</taxon>
        <taxon>Pentapetalae</taxon>
        <taxon>rosids</taxon>
        <taxon>malvids</taxon>
        <taxon>Sapindales</taxon>
        <taxon>Sapindaceae</taxon>
        <taxon>Hippocastanoideae</taxon>
        <taxon>Acereae</taxon>
        <taxon>Acer</taxon>
    </lineage>
</organism>
<evidence type="ECO:0000256" key="2">
    <source>
        <dbReference type="ARBA" id="ARBA00022723"/>
    </source>
</evidence>
<gene>
    <name evidence="7" type="ORF">EZV62_015731</name>
</gene>
<feature type="region of interest" description="Disordered" evidence="3">
    <location>
        <begin position="497"/>
        <end position="516"/>
    </location>
</feature>
<proteinExistence type="predicted"/>
<feature type="domain" description="DDE Tnp4" evidence="5">
    <location>
        <begin position="208"/>
        <end position="294"/>
    </location>
</feature>
<dbReference type="InterPro" id="IPR027806">
    <property type="entry name" value="HARBI1_dom"/>
</dbReference>
<evidence type="ECO:0000256" key="1">
    <source>
        <dbReference type="ARBA" id="ARBA00001968"/>
    </source>
</evidence>
<feature type="domain" description="DUF8040" evidence="6">
    <location>
        <begin position="104"/>
        <end position="193"/>
    </location>
</feature>
<dbReference type="OrthoDB" id="1737193at2759"/>
<evidence type="ECO:0000313" key="8">
    <source>
        <dbReference type="Proteomes" id="UP000323000"/>
    </source>
</evidence>
<dbReference type="PANTHER" id="PTHR46250:SF15">
    <property type="entry name" value="OS01G0523800 PROTEIN"/>
    <property type="match status" value="1"/>
</dbReference>
<dbReference type="EMBL" id="VAHF01000007">
    <property type="protein sequence ID" value="TXG57902.1"/>
    <property type="molecule type" value="Genomic_DNA"/>
</dbReference>
<feature type="domain" description="Myb/SANT-like" evidence="4">
    <location>
        <begin position="352"/>
        <end position="451"/>
    </location>
</feature>
<dbReference type="Proteomes" id="UP000323000">
    <property type="component" value="Chromosome 7"/>
</dbReference>
<evidence type="ECO:0000259" key="5">
    <source>
        <dbReference type="Pfam" id="PF13359"/>
    </source>
</evidence>
<keyword evidence="8" id="KW-1185">Reference proteome</keyword>
<name>A0A5C7HNY2_9ROSI</name>
<keyword evidence="2" id="KW-0479">Metal-binding</keyword>
<comment type="caution">
    <text evidence="7">The sequence shown here is derived from an EMBL/GenBank/DDBJ whole genome shotgun (WGS) entry which is preliminary data.</text>
</comment>
<protein>
    <recommendedName>
        <fullName evidence="9">Myb/SANT-like domain-containing protein</fullName>
    </recommendedName>
</protein>
<sequence length="645" mass="73732">MELVLEISKASFHTPGVDFKIKLFTVNWKRLKLTIWDTGTMARLSLPQRQTLRKKKILSLFMHWLNVMHVVQRFRELLEKITMHDIQSKSLRRHLYVIDIVVNRQIVHELVYKSDGTCVDQLRVNRLAFTNLCTMLETRGGLKASRYLQIDEQVAMFLHILAHHVKNRVIKFQFMRSGETVSKYFHNVLHSVIRLHGELLKRPEPIPENSTDERWKWFKGDISTNVLGVCSQDMQFIYVLPGWEGSAADGRVLRDAIRRTNGLRVPHGYYYLVDVGYTNCTGFLAPFRGQRREMPDDGSDVILEESDDDEANESITSVEPSDEWSAMRMTLAGHIKMDTSKTKGPGQNKRFWTEEEDNKLIESLLELNNDGRFKAEGSFKPGHLKELEKKLHEKLYGCDLLAKPHIESRMKTLKTNFQIVHDMLTGPNCSGFGWDTERKTVTAEKPVWDAYIQSHKEAAPFKLKSFPYYDELSMIFGKDRATGQHAETPADVEEQLQNEGGDYNPDDYASTEDVNNASDNNVDIQFVSKASKRSQSQTESSSTSKKQRKGKSSGDLAVALTESTMTLAAVIEKSSARLSKAIGEDLNDKHMQLGEELSRTTTLTIMERHKVYRLIVQDNALVSYFFSLPDELKDDWAKGILAGTI</sequence>
<dbReference type="Pfam" id="PF12776">
    <property type="entry name" value="Myb_DNA-bind_3"/>
    <property type="match status" value="1"/>
</dbReference>
<dbReference type="PANTHER" id="PTHR46250">
    <property type="entry name" value="MYB/SANT-LIKE DNA-BINDING DOMAIN PROTEIN-RELATED"/>
    <property type="match status" value="1"/>
</dbReference>
<dbReference type="AlphaFoldDB" id="A0A5C7HNY2"/>
<evidence type="ECO:0000259" key="6">
    <source>
        <dbReference type="Pfam" id="PF26138"/>
    </source>
</evidence>
<dbReference type="InterPro" id="IPR058353">
    <property type="entry name" value="DUF8040"/>
</dbReference>
<comment type="cofactor">
    <cofactor evidence="1">
        <name>a divalent metal cation</name>
        <dbReference type="ChEBI" id="CHEBI:60240"/>
    </cofactor>
</comment>
<feature type="compositionally biased region" description="Low complexity" evidence="3">
    <location>
        <begin position="533"/>
        <end position="544"/>
    </location>
</feature>
<dbReference type="GO" id="GO:0046872">
    <property type="term" value="F:metal ion binding"/>
    <property type="evidence" value="ECO:0007669"/>
    <property type="project" value="UniProtKB-KW"/>
</dbReference>
<feature type="region of interest" description="Disordered" evidence="3">
    <location>
        <begin position="528"/>
        <end position="555"/>
    </location>
</feature>
<reference evidence="8" key="1">
    <citation type="journal article" date="2019" name="Gigascience">
        <title>De novo genome assembly of the endangered Acer yangbiense, a plant species with extremely small populations endemic to Yunnan Province, China.</title>
        <authorList>
            <person name="Yang J."/>
            <person name="Wariss H.M."/>
            <person name="Tao L."/>
            <person name="Zhang R."/>
            <person name="Yun Q."/>
            <person name="Hollingsworth P."/>
            <person name="Dao Z."/>
            <person name="Luo G."/>
            <person name="Guo H."/>
            <person name="Ma Y."/>
            <person name="Sun W."/>
        </authorList>
    </citation>
    <scope>NUCLEOTIDE SEQUENCE [LARGE SCALE GENOMIC DNA]</scope>
    <source>
        <strain evidence="8">cv. Malutang</strain>
    </source>
</reference>